<feature type="region of interest" description="Disordered" evidence="1">
    <location>
        <begin position="1"/>
        <end position="38"/>
    </location>
</feature>
<name>A0ABQ2SMZ2_STRBA</name>
<dbReference type="InterPro" id="IPR000627">
    <property type="entry name" value="Intradiol_dOase_C"/>
</dbReference>
<keyword evidence="4" id="KW-1185">Reference proteome</keyword>
<dbReference type="InterPro" id="IPR015889">
    <property type="entry name" value="Intradiol_dOase_core"/>
</dbReference>
<accession>A0ABQ2SMZ2</accession>
<protein>
    <submittedName>
        <fullName evidence="3">3,4-dioxygenase subunit beta</fullName>
    </submittedName>
</protein>
<feature type="region of interest" description="Disordered" evidence="1">
    <location>
        <begin position="98"/>
        <end position="131"/>
    </location>
</feature>
<comment type="caution">
    <text evidence="3">The sequence shown here is derived from an EMBL/GenBank/DDBJ whole genome shotgun (WGS) entry which is preliminary data.</text>
</comment>
<feature type="domain" description="Intradiol ring-cleavage dioxygenases" evidence="2">
    <location>
        <begin position="155"/>
        <end position="231"/>
    </location>
</feature>
<evidence type="ECO:0000259" key="2">
    <source>
        <dbReference type="Pfam" id="PF00775"/>
    </source>
</evidence>
<dbReference type="EMBL" id="BMSZ01000001">
    <property type="protein sequence ID" value="GGS32602.1"/>
    <property type="molecule type" value="Genomic_DNA"/>
</dbReference>
<feature type="region of interest" description="Disordered" evidence="1">
    <location>
        <begin position="318"/>
        <end position="357"/>
    </location>
</feature>
<organism evidence="3 4">
    <name type="scientific">Streptomyces badius</name>
    <dbReference type="NCBI Taxonomy" id="1941"/>
    <lineage>
        <taxon>Bacteria</taxon>
        <taxon>Bacillati</taxon>
        <taxon>Actinomycetota</taxon>
        <taxon>Actinomycetes</taxon>
        <taxon>Kitasatosporales</taxon>
        <taxon>Streptomycetaceae</taxon>
        <taxon>Streptomyces</taxon>
    </lineage>
</organism>
<evidence type="ECO:0000313" key="4">
    <source>
        <dbReference type="Proteomes" id="UP000659767"/>
    </source>
</evidence>
<proteinExistence type="predicted"/>
<dbReference type="InterPro" id="IPR006311">
    <property type="entry name" value="TAT_signal"/>
</dbReference>
<dbReference type="Proteomes" id="UP000659767">
    <property type="component" value="Unassembled WGS sequence"/>
</dbReference>
<reference evidence="4" key="1">
    <citation type="journal article" date="2019" name="Int. J. Syst. Evol. Microbiol.">
        <title>The Global Catalogue of Microorganisms (GCM) 10K type strain sequencing project: providing services to taxonomists for standard genome sequencing and annotation.</title>
        <authorList>
            <consortium name="The Broad Institute Genomics Platform"/>
            <consortium name="The Broad Institute Genome Sequencing Center for Infectious Disease"/>
            <person name="Wu L."/>
            <person name="Ma J."/>
        </authorList>
    </citation>
    <scope>NUCLEOTIDE SEQUENCE [LARGE SCALE GENOMIC DNA]</scope>
    <source>
        <strain evidence="4">JCM 4350</strain>
    </source>
</reference>
<feature type="compositionally biased region" description="Gly residues" evidence="1">
    <location>
        <begin position="329"/>
        <end position="348"/>
    </location>
</feature>
<dbReference type="PANTHER" id="PTHR34315:SF1">
    <property type="entry name" value="INTRADIOL RING-CLEAVAGE DIOXYGENASES DOMAIN-CONTAINING PROTEIN-RELATED"/>
    <property type="match status" value="1"/>
</dbReference>
<sequence length="357" mass="36450">MVDSGDDAPRCPAPLTEGTHAMSKPKPGMTPEGPAYEGRLLPHPVEEVVDQGLGFDLGTLYARRRFLGFLGGAGGMAALAACGSGATPASRISASASSASASSSSSASTASSLTEIPDETNGPYPADGTNGVNVLDEDGIVRRDIRSSFGDAGATARGIPLTFELTVLDIVKGGEPMAGAAVYAWQCDRDGKYSLYSEGVEGENYLRGVQVADGRGRVTFVSVFPACYPGRWPHVHFEVYPDLDSVTDYDKRLSTSQLALPKKVCDTVFATAGYEASVDNLAQLTLKTDNVFGDDGGVHQLAATTGSPKAGYTATLTVPIDTSTEPGGNAPGGGSERGPGGGSGGGPGGQPPSGAPR</sequence>
<dbReference type="PANTHER" id="PTHR34315">
    <property type="match status" value="1"/>
</dbReference>
<gene>
    <name evidence="3" type="ORF">GCM10010253_02080</name>
</gene>
<dbReference type="SUPFAM" id="SSF49482">
    <property type="entry name" value="Aromatic compound dioxygenase"/>
    <property type="match status" value="1"/>
</dbReference>
<evidence type="ECO:0000313" key="3">
    <source>
        <dbReference type="EMBL" id="GGS32602.1"/>
    </source>
</evidence>
<dbReference type="Gene3D" id="2.60.130.10">
    <property type="entry name" value="Aromatic compound dioxygenase"/>
    <property type="match status" value="1"/>
</dbReference>
<evidence type="ECO:0000256" key="1">
    <source>
        <dbReference type="SAM" id="MobiDB-lite"/>
    </source>
</evidence>
<dbReference type="Pfam" id="PF00775">
    <property type="entry name" value="Dioxygenase_C"/>
    <property type="match status" value="1"/>
</dbReference>
<dbReference type="PROSITE" id="PS51318">
    <property type="entry name" value="TAT"/>
    <property type="match status" value="1"/>
</dbReference>
<feature type="compositionally biased region" description="Low complexity" evidence="1">
    <location>
        <begin position="98"/>
        <end position="112"/>
    </location>
</feature>